<proteinExistence type="predicted"/>
<protein>
    <recommendedName>
        <fullName evidence="2">Fibronectin type-III domain-containing protein</fullName>
    </recommendedName>
</protein>
<comment type="caution">
    <text evidence="1">The sequence shown here is derived from an EMBL/GenBank/DDBJ whole genome shotgun (WGS) entry which is preliminary data.</text>
</comment>
<dbReference type="Gene3D" id="2.60.40.10">
    <property type="entry name" value="Immunoglobulins"/>
    <property type="match status" value="1"/>
</dbReference>
<dbReference type="AlphaFoldDB" id="X1JYR3"/>
<dbReference type="InterPro" id="IPR013783">
    <property type="entry name" value="Ig-like_fold"/>
</dbReference>
<evidence type="ECO:0008006" key="2">
    <source>
        <dbReference type="Google" id="ProtNLM"/>
    </source>
</evidence>
<accession>X1JYR3</accession>
<evidence type="ECO:0000313" key="1">
    <source>
        <dbReference type="EMBL" id="GAH83404.1"/>
    </source>
</evidence>
<reference evidence="1" key="1">
    <citation type="journal article" date="2014" name="Front. Microbiol.">
        <title>High frequency of phylogenetically diverse reductive dehalogenase-homologous genes in deep subseafloor sedimentary metagenomes.</title>
        <authorList>
            <person name="Kawai M."/>
            <person name="Futagami T."/>
            <person name="Toyoda A."/>
            <person name="Takaki Y."/>
            <person name="Nishi S."/>
            <person name="Hori S."/>
            <person name="Arai W."/>
            <person name="Tsubouchi T."/>
            <person name="Morono Y."/>
            <person name="Uchiyama I."/>
            <person name="Ito T."/>
            <person name="Fujiyama A."/>
            <person name="Inagaki F."/>
            <person name="Takami H."/>
        </authorList>
    </citation>
    <scope>NUCLEOTIDE SEQUENCE</scope>
    <source>
        <strain evidence="1">Expedition CK06-06</strain>
    </source>
</reference>
<sequence>MGGDPDVGDTVTYDVHFGTSATPPLVSNDQLATTYDPGTLGYNTKYYWKLVARDNHGAPRTGPLWDFTTVSPPSPGELHVGPGQPYATIQAAIDVARD</sequence>
<dbReference type="EMBL" id="BARU01039648">
    <property type="protein sequence ID" value="GAH83404.1"/>
    <property type="molecule type" value="Genomic_DNA"/>
</dbReference>
<name>X1JYR3_9ZZZZ</name>
<gene>
    <name evidence="1" type="ORF">S03H2_61420</name>
</gene>
<organism evidence="1">
    <name type="scientific">marine sediment metagenome</name>
    <dbReference type="NCBI Taxonomy" id="412755"/>
    <lineage>
        <taxon>unclassified sequences</taxon>
        <taxon>metagenomes</taxon>
        <taxon>ecological metagenomes</taxon>
    </lineage>
</organism>